<evidence type="ECO:0000313" key="2">
    <source>
        <dbReference type="Proteomes" id="UP001189429"/>
    </source>
</evidence>
<name>A0ABN9XQP9_9DINO</name>
<sequence length="221" mass="25044">MSQATNYREFGAGSSTVLAATRFRNIRSIMSTDSDEKVVRNLLARADVAPEADSGRLVLRHADVGPVDLWGTPTDSRKSSMWPAYSSYNGSWSDFNPPFWFDMVFVNGHFRVACLLKALKATAPSHISNTVFAVHHYVPRSIAWRLPASGVTQVVDTIMMQFADRVELPAQQIPEQWVNMSREENYAVYDNDNVLTILRKRADCDEMELDKAIAKWEREIQ</sequence>
<protein>
    <submittedName>
        <fullName evidence="1">Uncharacterized protein</fullName>
    </submittedName>
</protein>
<comment type="caution">
    <text evidence="1">The sequence shown here is derived from an EMBL/GenBank/DDBJ whole genome shotgun (WGS) entry which is preliminary data.</text>
</comment>
<organism evidence="1 2">
    <name type="scientific">Prorocentrum cordatum</name>
    <dbReference type="NCBI Taxonomy" id="2364126"/>
    <lineage>
        <taxon>Eukaryota</taxon>
        <taxon>Sar</taxon>
        <taxon>Alveolata</taxon>
        <taxon>Dinophyceae</taxon>
        <taxon>Prorocentrales</taxon>
        <taxon>Prorocentraceae</taxon>
        <taxon>Prorocentrum</taxon>
    </lineage>
</organism>
<dbReference type="Gene3D" id="3.40.50.150">
    <property type="entry name" value="Vaccinia Virus protein VP39"/>
    <property type="match status" value="1"/>
</dbReference>
<accession>A0ABN9XQP9</accession>
<reference evidence="1" key="1">
    <citation type="submission" date="2023-10" db="EMBL/GenBank/DDBJ databases">
        <authorList>
            <person name="Chen Y."/>
            <person name="Shah S."/>
            <person name="Dougan E. K."/>
            <person name="Thang M."/>
            <person name="Chan C."/>
        </authorList>
    </citation>
    <scope>NUCLEOTIDE SEQUENCE [LARGE SCALE GENOMIC DNA]</scope>
</reference>
<evidence type="ECO:0000313" key="1">
    <source>
        <dbReference type="EMBL" id="CAK0902269.1"/>
    </source>
</evidence>
<proteinExistence type="predicted"/>
<gene>
    <name evidence="1" type="ORF">PCOR1329_LOCUS78942</name>
</gene>
<dbReference type="InterPro" id="IPR029063">
    <property type="entry name" value="SAM-dependent_MTases_sf"/>
</dbReference>
<keyword evidence="2" id="KW-1185">Reference proteome</keyword>
<dbReference type="EMBL" id="CAUYUJ010021048">
    <property type="protein sequence ID" value="CAK0902269.1"/>
    <property type="molecule type" value="Genomic_DNA"/>
</dbReference>
<dbReference type="Proteomes" id="UP001189429">
    <property type="component" value="Unassembled WGS sequence"/>
</dbReference>